<name>A0A0B7FHN8_THACB</name>
<gene>
    <name evidence="2" type="ORF">RSOLAG1IB_11931</name>
</gene>
<keyword evidence="1" id="KW-0472">Membrane</keyword>
<evidence type="ECO:0000313" key="3">
    <source>
        <dbReference type="Proteomes" id="UP000059188"/>
    </source>
</evidence>
<accession>A0A0B7FHN8</accession>
<evidence type="ECO:0000256" key="1">
    <source>
        <dbReference type="SAM" id="Phobius"/>
    </source>
</evidence>
<dbReference type="EMBL" id="LN679323">
    <property type="protein sequence ID" value="CEL56459.1"/>
    <property type="molecule type" value="Genomic_DNA"/>
</dbReference>
<sequence length="101" mass="11412">MPRSWNPTAALLDKGGSGGSAALAQEQPTYYLFVLADSWVHTSDYQKIWSDPDLRPPAPEHSLTFTSLRVLRGFSGPRRGNDSVTYYLLSLCVPFFMYIFY</sequence>
<organism evidence="2 3">
    <name type="scientific">Thanatephorus cucumeris (strain AG1-IB / isolate 7/3/14)</name>
    <name type="common">Lettuce bottom rot fungus</name>
    <name type="synonym">Rhizoctonia solani</name>
    <dbReference type="NCBI Taxonomy" id="1108050"/>
    <lineage>
        <taxon>Eukaryota</taxon>
        <taxon>Fungi</taxon>
        <taxon>Dikarya</taxon>
        <taxon>Basidiomycota</taxon>
        <taxon>Agaricomycotina</taxon>
        <taxon>Agaricomycetes</taxon>
        <taxon>Cantharellales</taxon>
        <taxon>Ceratobasidiaceae</taxon>
        <taxon>Rhizoctonia</taxon>
        <taxon>Rhizoctonia solani AG-1</taxon>
    </lineage>
</organism>
<evidence type="ECO:0000313" key="2">
    <source>
        <dbReference type="EMBL" id="CEL56459.1"/>
    </source>
</evidence>
<keyword evidence="3" id="KW-1185">Reference proteome</keyword>
<keyword evidence="1" id="KW-1133">Transmembrane helix</keyword>
<proteinExistence type="predicted"/>
<keyword evidence="1" id="KW-0812">Transmembrane</keyword>
<dbReference type="Proteomes" id="UP000059188">
    <property type="component" value="Unassembled WGS sequence"/>
</dbReference>
<reference evidence="2 3" key="1">
    <citation type="submission" date="2014-11" db="EMBL/GenBank/DDBJ databases">
        <authorList>
            <person name="Wibberg Daniel"/>
        </authorList>
    </citation>
    <scope>NUCLEOTIDE SEQUENCE [LARGE SCALE GENOMIC DNA]</scope>
    <source>
        <strain evidence="2">Rhizoctonia solani AG1-IB 7/3/14</strain>
    </source>
</reference>
<feature type="transmembrane region" description="Helical" evidence="1">
    <location>
        <begin position="84"/>
        <end position="100"/>
    </location>
</feature>
<protein>
    <submittedName>
        <fullName evidence="2">Uncharacterized protein</fullName>
    </submittedName>
</protein>
<dbReference type="AlphaFoldDB" id="A0A0B7FHN8"/>